<evidence type="ECO:0000313" key="2">
    <source>
        <dbReference type="Proteomes" id="UP001060085"/>
    </source>
</evidence>
<protein>
    <submittedName>
        <fullName evidence="1">Uncharacterized protein</fullName>
    </submittedName>
</protein>
<proteinExistence type="predicted"/>
<gene>
    <name evidence="1" type="ORF">M9H77_08101</name>
</gene>
<name>A0ACC0BWZ2_CATRO</name>
<comment type="caution">
    <text evidence="1">The sequence shown here is derived from an EMBL/GenBank/DDBJ whole genome shotgun (WGS) entry which is preliminary data.</text>
</comment>
<reference evidence="2" key="1">
    <citation type="journal article" date="2023" name="Nat. Plants">
        <title>Single-cell RNA sequencing provides a high-resolution roadmap for understanding the multicellular compartmentation of specialized metabolism.</title>
        <authorList>
            <person name="Sun S."/>
            <person name="Shen X."/>
            <person name="Li Y."/>
            <person name="Li Y."/>
            <person name="Wang S."/>
            <person name="Li R."/>
            <person name="Zhang H."/>
            <person name="Shen G."/>
            <person name="Guo B."/>
            <person name="Wei J."/>
            <person name="Xu J."/>
            <person name="St-Pierre B."/>
            <person name="Chen S."/>
            <person name="Sun C."/>
        </authorList>
    </citation>
    <scope>NUCLEOTIDE SEQUENCE [LARGE SCALE GENOMIC DNA]</scope>
</reference>
<accession>A0ACC0BWZ2</accession>
<dbReference type="Proteomes" id="UP001060085">
    <property type="component" value="Linkage Group LG02"/>
</dbReference>
<organism evidence="1 2">
    <name type="scientific">Catharanthus roseus</name>
    <name type="common">Madagascar periwinkle</name>
    <name type="synonym">Vinca rosea</name>
    <dbReference type="NCBI Taxonomy" id="4058"/>
    <lineage>
        <taxon>Eukaryota</taxon>
        <taxon>Viridiplantae</taxon>
        <taxon>Streptophyta</taxon>
        <taxon>Embryophyta</taxon>
        <taxon>Tracheophyta</taxon>
        <taxon>Spermatophyta</taxon>
        <taxon>Magnoliopsida</taxon>
        <taxon>eudicotyledons</taxon>
        <taxon>Gunneridae</taxon>
        <taxon>Pentapetalae</taxon>
        <taxon>asterids</taxon>
        <taxon>lamiids</taxon>
        <taxon>Gentianales</taxon>
        <taxon>Apocynaceae</taxon>
        <taxon>Rauvolfioideae</taxon>
        <taxon>Vinceae</taxon>
        <taxon>Catharanthinae</taxon>
        <taxon>Catharanthus</taxon>
    </lineage>
</organism>
<dbReference type="EMBL" id="CM044702">
    <property type="protein sequence ID" value="KAI5677151.1"/>
    <property type="molecule type" value="Genomic_DNA"/>
</dbReference>
<sequence>MDMEESKKPIDAKPLRTNSSSSSSSSSALSLSCCSQSHQHQIPSSSTTPHHGTTTDTSMLASSSSSSSAPNWLSLDTSVKILTEPQSNNHQNDDDDEEYKVNLFGYEINLKNCNSSISSSLNNKSSSDSRKGVLPLFGNSIAEEDILAANANNNNGLNLELGIQETSKTINKIKRAYKKNRSIQIKRRGRTTEHPVPPPAGSYKPNIGQLLAEKILTKSDVDSSSRLLLSREFVEQRIIPILRQNHSSETEQLCKSIDGFGIQIYDADTTTDENSSSSYTLVLKRWKTNSYVFTGNWKKGFVKRRNLKENDQIAIFWDQTQQRFYFSLKQIRM</sequence>
<keyword evidence="2" id="KW-1185">Reference proteome</keyword>
<evidence type="ECO:0000313" key="1">
    <source>
        <dbReference type="EMBL" id="KAI5677151.1"/>
    </source>
</evidence>